<evidence type="ECO:0000313" key="3">
    <source>
        <dbReference type="Proteomes" id="UP001611383"/>
    </source>
</evidence>
<protein>
    <submittedName>
        <fullName evidence="2">SH3 domain-containing protein</fullName>
    </submittedName>
</protein>
<evidence type="ECO:0000259" key="1">
    <source>
        <dbReference type="Pfam" id="PF08239"/>
    </source>
</evidence>
<feature type="domain" description="SH3b" evidence="1">
    <location>
        <begin position="28"/>
        <end position="79"/>
    </location>
</feature>
<dbReference type="InterPro" id="IPR003646">
    <property type="entry name" value="SH3-like_bac-type"/>
</dbReference>
<keyword evidence="3" id="KW-1185">Reference proteome</keyword>
<sequence length="379" mass="41911">MQTLLLSLLLATAAADATTEQRVYVLGSSLNLRKEPSAEAEILEKLQIGTECRVAEKLDGTWLKVRCGEKDGYASASLLGPEKPSAEKLKAEAQDTSLSLKQREDSALRAATLSPEDVELQKLLGTLFFERNLELVAGIKKPKTLRTFKHTCFKQNDSSCIGDAAVAGVKDVKIRVETKGFLFVVALGNAERVAVYRGRYKIDKAQVLTGEILESTGFATTSVMEKALFFDIKPSPSGRGDLAFGRFALDDASHAILDGLPREWAVLERSESGIWKAHWDDCLKRPYLLKFKPDIHGRWLLLIENVGMDAGIKSRWISAVSKRGNEIELTLEDDGVAATRELFKLPEGRGDIAYLGEKAYSFKLDRYPEVHHRCLQGGP</sequence>
<proteinExistence type="predicted"/>
<gene>
    <name evidence="2" type="ORF">F0U60_36495</name>
</gene>
<dbReference type="Pfam" id="PF08239">
    <property type="entry name" value="SH3_3"/>
    <property type="match status" value="1"/>
</dbReference>
<evidence type="ECO:0000313" key="2">
    <source>
        <dbReference type="EMBL" id="WNG49010.1"/>
    </source>
</evidence>
<dbReference type="RefSeq" id="WP_395806678.1">
    <property type="nucleotide sequence ID" value="NZ_CP043494.1"/>
</dbReference>
<organism evidence="2 3">
    <name type="scientific">Archangium minus</name>
    <dbReference type="NCBI Taxonomy" id="83450"/>
    <lineage>
        <taxon>Bacteria</taxon>
        <taxon>Pseudomonadati</taxon>
        <taxon>Myxococcota</taxon>
        <taxon>Myxococcia</taxon>
        <taxon>Myxococcales</taxon>
        <taxon>Cystobacterineae</taxon>
        <taxon>Archangiaceae</taxon>
        <taxon>Archangium</taxon>
    </lineage>
</organism>
<accession>A0ABY9X0T4</accession>
<reference evidence="2 3" key="1">
    <citation type="submission" date="2019-08" db="EMBL/GenBank/DDBJ databases">
        <title>Archangium and Cystobacter genomes.</title>
        <authorList>
            <person name="Chen I.-C.K."/>
            <person name="Wielgoss S."/>
        </authorList>
    </citation>
    <scope>NUCLEOTIDE SEQUENCE [LARGE SCALE GENOMIC DNA]</scope>
    <source>
        <strain evidence="2 3">Cbm 6</strain>
    </source>
</reference>
<name>A0ABY9X0T4_9BACT</name>
<dbReference type="Proteomes" id="UP001611383">
    <property type="component" value="Chromosome"/>
</dbReference>
<dbReference type="Gene3D" id="2.30.30.40">
    <property type="entry name" value="SH3 Domains"/>
    <property type="match status" value="1"/>
</dbReference>
<dbReference type="EMBL" id="CP043494">
    <property type="protein sequence ID" value="WNG49010.1"/>
    <property type="molecule type" value="Genomic_DNA"/>
</dbReference>